<protein>
    <submittedName>
        <fullName evidence="1">Uncharacterized protein</fullName>
    </submittedName>
</protein>
<proteinExistence type="predicted"/>
<reference evidence="1" key="1">
    <citation type="journal article" date="2015" name="Nature">
        <title>Complex archaea that bridge the gap between prokaryotes and eukaryotes.</title>
        <authorList>
            <person name="Spang A."/>
            <person name="Saw J.H."/>
            <person name="Jorgensen S.L."/>
            <person name="Zaremba-Niedzwiedzka K."/>
            <person name="Martijn J."/>
            <person name="Lind A.E."/>
            <person name="van Eijk R."/>
            <person name="Schleper C."/>
            <person name="Guy L."/>
            <person name="Ettema T.J."/>
        </authorList>
    </citation>
    <scope>NUCLEOTIDE SEQUENCE</scope>
</reference>
<dbReference type="AlphaFoldDB" id="A0A0F9R9X4"/>
<evidence type="ECO:0000313" key="1">
    <source>
        <dbReference type="EMBL" id="KKN14203.1"/>
    </source>
</evidence>
<name>A0A0F9R9X4_9ZZZZ</name>
<organism evidence="1">
    <name type="scientific">marine sediment metagenome</name>
    <dbReference type="NCBI Taxonomy" id="412755"/>
    <lineage>
        <taxon>unclassified sequences</taxon>
        <taxon>metagenomes</taxon>
        <taxon>ecological metagenomes</taxon>
    </lineage>
</organism>
<sequence length="127" mass="14369">MYKLEDLFRMVPEGNWTLNKDGSLVDPNGNIVEIISNLSPVNKKLYSELIYELINRVPCILHDLTVERKKVLGLFKELRHTKGRVRESYSRGVSDAAAALHSVQVNTPTARFALIEASESMEQLLVD</sequence>
<comment type="caution">
    <text evidence="1">The sequence shown here is derived from an EMBL/GenBank/DDBJ whole genome shotgun (WGS) entry which is preliminary data.</text>
</comment>
<accession>A0A0F9R9X4</accession>
<dbReference type="EMBL" id="LAZR01003842">
    <property type="protein sequence ID" value="KKN14203.1"/>
    <property type="molecule type" value="Genomic_DNA"/>
</dbReference>
<gene>
    <name evidence="1" type="ORF">LCGC14_0998370</name>
</gene>